<dbReference type="Proteomes" id="UP000605986">
    <property type="component" value="Unassembled WGS sequence"/>
</dbReference>
<feature type="compositionally biased region" description="Polar residues" evidence="1">
    <location>
        <begin position="72"/>
        <end position="91"/>
    </location>
</feature>
<gene>
    <name evidence="2" type="ORF">F53441_11108</name>
</gene>
<accession>A0A8H4K6B4</accession>
<proteinExistence type="predicted"/>
<evidence type="ECO:0000313" key="3">
    <source>
        <dbReference type="Proteomes" id="UP000605986"/>
    </source>
</evidence>
<organism evidence="2 3">
    <name type="scientific">Fusarium austroafricanum</name>
    <dbReference type="NCBI Taxonomy" id="2364996"/>
    <lineage>
        <taxon>Eukaryota</taxon>
        <taxon>Fungi</taxon>
        <taxon>Dikarya</taxon>
        <taxon>Ascomycota</taxon>
        <taxon>Pezizomycotina</taxon>
        <taxon>Sordariomycetes</taxon>
        <taxon>Hypocreomycetidae</taxon>
        <taxon>Hypocreales</taxon>
        <taxon>Nectriaceae</taxon>
        <taxon>Fusarium</taxon>
        <taxon>Fusarium concolor species complex</taxon>
    </lineage>
</organism>
<feature type="compositionally biased region" description="Basic and acidic residues" evidence="1">
    <location>
        <begin position="119"/>
        <end position="129"/>
    </location>
</feature>
<feature type="compositionally biased region" description="Basic and acidic residues" evidence="1">
    <location>
        <begin position="189"/>
        <end position="204"/>
    </location>
</feature>
<protein>
    <submittedName>
        <fullName evidence="2">Uncharacterized protein</fullName>
    </submittedName>
</protein>
<feature type="compositionally biased region" description="Basic and acidic residues" evidence="1">
    <location>
        <begin position="148"/>
        <end position="162"/>
    </location>
</feature>
<dbReference type="AlphaFoldDB" id="A0A8H4K6B4"/>
<feature type="compositionally biased region" description="Polar residues" evidence="1">
    <location>
        <begin position="1"/>
        <end position="11"/>
    </location>
</feature>
<feature type="region of interest" description="Disordered" evidence="1">
    <location>
        <begin position="1"/>
        <end position="217"/>
    </location>
</feature>
<reference evidence="2" key="1">
    <citation type="submission" date="2020-01" db="EMBL/GenBank/DDBJ databases">
        <title>Identification and distribution of gene clusters putatively required for synthesis of sphingolipid metabolism inhibitors in phylogenetically diverse species of the filamentous fungus Fusarium.</title>
        <authorList>
            <person name="Kim H.-S."/>
            <person name="Busman M."/>
            <person name="Brown D.W."/>
            <person name="Divon H."/>
            <person name="Uhlig S."/>
            <person name="Proctor R.H."/>
        </authorList>
    </citation>
    <scope>NUCLEOTIDE SEQUENCE</scope>
    <source>
        <strain evidence="2">NRRL 53441</strain>
    </source>
</reference>
<comment type="caution">
    <text evidence="2">The sequence shown here is derived from an EMBL/GenBank/DDBJ whole genome shotgun (WGS) entry which is preliminary data.</text>
</comment>
<name>A0A8H4K6B4_9HYPO</name>
<evidence type="ECO:0000313" key="2">
    <source>
        <dbReference type="EMBL" id="KAF4444515.1"/>
    </source>
</evidence>
<sequence length="307" mass="33873">MVALSLQETSAGGNGHSQRGARRNLEAQLEAEEKKLAEGKKERAEEGLTTDDMEVGTEVMPTKTTKRERPSASGQHSDSTGPHSSECGTENKSTKGTRRERLSPLTLRRGWGGAYIRARKLEANTETKATKTTRGTLEPPRMRLLVLDARDTKPSRRERQRPSESPQKGRAKAHDSPFSKRKKPMSAASKERMAVLETLRKGSPDSETSTTGGEQRVLHAVYKGRKAYKSKPGAEIMFAKAASGGASDVQNGPSAHSANMKRYREDLQQGWARSHDWHKRAETMPTNVRNGSRSGVFEAILKGRVRN</sequence>
<evidence type="ECO:0000256" key="1">
    <source>
        <dbReference type="SAM" id="MobiDB-lite"/>
    </source>
</evidence>
<feature type="compositionally biased region" description="Basic and acidic residues" evidence="1">
    <location>
        <begin position="31"/>
        <end position="46"/>
    </location>
</feature>
<dbReference type="EMBL" id="JAADJG010000549">
    <property type="protein sequence ID" value="KAF4444515.1"/>
    <property type="molecule type" value="Genomic_DNA"/>
</dbReference>
<keyword evidence="3" id="KW-1185">Reference proteome</keyword>